<evidence type="ECO:0000313" key="12">
    <source>
        <dbReference type="Proteomes" id="UP001153069"/>
    </source>
</evidence>
<dbReference type="InterPro" id="IPR002073">
    <property type="entry name" value="PDEase_catalytic_dom"/>
</dbReference>
<dbReference type="Pfam" id="PF00233">
    <property type="entry name" value="PDEase_I"/>
    <property type="match status" value="1"/>
</dbReference>
<reference evidence="11" key="1">
    <citation type="submission" date="2020-06" db="EMBL/GenBank/DDBJ databases">
        <authorList>
            <consortium name="Plant Systems Biology data submission"/>
        </authorList>
    </citation>
    <scope>NUCLEOTIDE SEQUENCE</scope>
    <source>
        <strain evidence="11">D6</strain>
    </source>
</reference>
<dbReference type="SMART" id="SM00471">
    <property type="entry name" value="HDc"/>
    <property type="match status" value="1"/>
</dbReference>
<keyword evidence="6" id="KW-0456">Lyase</keyword>
<dbReference type="PANTHER" id="PTHR11920">
    <property type="entry name" value="GUANYLYL CYCLASE"/>
    <property type="match status" value="1"/>
</dbReference>
<dbReference type="GO" id="GO:0007168">
    <property type="term" value="P:receptor guanylyl cyclase signaling pathway"/>
    <property type="evidence" value="ECO:0007669"/>
    <property type="project" value="TreeGrafter"/>
</dbReference>
<dbReference type="PROSITE" id="PS50125">
    <property type="entry name" value="GUANYLATE_CYCLASE_2"/>
    <property type="match status" value="1"/>
</dbReference>
<dbReference type="GO" id="GO:0004383">
    <property type="term" value="F:guanylate cyclase activity"/>
    <property type="evidence" value="ECO:0007669"/>
    <property type="project" value="TreeGrafter"/>
</dbReference>
<protein>
    <submittedName>
        <fullName evidence="11">Receptor-type guanylate cyclase gcy</fullName>
    </submittedName>
</protein>
<evidence type="ECO:0000256" key="1">
    <source>
        <dbReference type="ARBA" id="ARBA00004370"/>
    </source>
</evidence>
<dbReference type="SMART" id="SM00044">
    <property type="entry name" value="CYCc"/>
    <property type="match status" value="1"/>
</dbReference>
<evidence type="ECO:0000259" key="10">
    <source>
        <dbReference type="PROSITE" id="PS51845"/>
    </source>
</evidence>
<keyword evidence="3" id="KW-0547">Nucleotide-binding</keyword>
<feature type="transmembrane region" description="Helical" evidence="8">
    <location>
        <begin position="424"/>
        <end position="444"/>
    </location>
</feature>
<dbReference type="GO" id="GO:0005886">
    <property type="term" value="C:plasma membrane"/>
    <property type="evidence" value="ECO:0007669"/>
    <property type="project" value="TreeGrafter"/>
</dbReference>
<feature type="region of interest" description="Disordered" evidence="7">
    <location>
        <begin position="1"/>
        <end position="53"/>
    </location>
</feature>
<keyword evidence="2 8" id="KW-0812">Transmembrane</keyword>
<dbReference type="PANTHER" id="PTHR11920:SF335">
    <property type="entry name" value="GUANYLATE CYCLASE"/>
    <property type="match status" value="1"/>
</dbReference>
<evidence type="ECO:0000313" key="11">
    <source>
        <dbReference type="EMBL" id="CAB9500916.1"/>
    </source>
</evidence>
<evidence type="ECO:0000256" key="3">
    <source>
        <dbReference type="ARBA" id="ARBA00022741"/>
    </source>
</evidence>
<dbReference type="Gene3D" id="3.30.70.1230">
    <property type="entry name" value="Nucleotide cyclase"/>
    <property type="match status" value="1"/>
</dbReference>
<dbReference type="SUPFAM" id="SSF55073">
    <property type="entry name" value="Nucleotide cyclase"/>
    <property type="match status" value="1"/>
</dbReference>
<dbReference type="Pfam" id="PF00211">
    <property type="entry name" value="Guanylate_cyc"/>
    <property type="match status" value="1"/>
</dbReference>
<dbReference type="InterPro" id="IPR001054">
    <property type="entry name" value="A/G_cyclase"/>
</dbReference>
<keyword evidence="12" id="KW-1185">Reference proteome</keyword>
<keyword evidence="4 8" id="KW-1133">Transmembrane helix</keyword>
<sequence length="1174" mass="131220">MALGTNRSKDTESLQDEESSESSGGVVDFQDEEATSMIDGSSHHKSNSSSSGATLAGLSQDSVIMGDNPMVTYLRWVLVTVLVFSTVAVALAIRFYTNSEQNDLHNAFRSDARKVLDSIGQNFDLTMGAADAFMFRVVSQARSSGSVWPLVTIPDLAVQTAKLMTQTNSIYMAFYPLITKEKRQEWENFTKHNDGWVDEALTMRCQGPFLPSWMGSPVIPTWPPYNWNGLSGLAFAKSMFYTMETKSVVVTPVANNADPNDPVAAAQAKVTSDWAIPYLDPDEDTNEPFSDMYYPVLPSIDSVLIDPNSNEKAIGAVAFSFYWRHAIKNILPPNSLGLILVFHNDCGNQTFTYQVDGSTPTFLGFADFHEQKYNDLVISSTLKDLTNRDGTYTGLPMSTDYCPFTLSVYPSTEMEEHYVQNDPIYYALGAAFVFIFTSALFLFYDLKVTRRQRRIQQRALASGAIVSSIFPDSIKEKLIGSKEESLAFHATSKKRGNLKHFLRGGGTTTGGTGVGGGGANPDVHIRDKPIAELFLETTVMFADVVGFTAWSSVREPAQVFTLLETLYQSFDSVARKRRVFKVETVGDCYVAVVGLPDPRRDHASAMCRFGQDIISRMFVVTKHLELSLGPDTADLGLRIGIHSGPVTAGVLRGDRARFQLFGDTMNTTSRLESTGERNRIQCSKETAALLMEDGKGGWLEPRREYVNMKGKGSLETFFVNVSVGKANTASSVGSFAAALTNDFTSGVSRGKAIPGLDERTYRQIDWNVETLLRLIKQVVARRGPVVNPSESLMKMNISIDGLPLNEVREIIQLPEFDSNKSTRHMKKPSDVVIPIEVEHQLHHLVSCIASKYNSNPFHNFDHASHVVMAVTKLLSRITAPSHLEDLDECHDKRRKKVAASRLHDHTYGITSDPLTQVACAFAALIHDVDHVGVSNAQLVKEEVPIATKYKGRSVAEQNSVDLAWNLLMSPEYNSLRSFLFHNEGELIRFRQLVINSVMATDIVDKELKQLRNARWEKAFKTNDSGDNSDDNPRDEVNRKATIVIEHIIQASDISHTMQHWHVYRKWNQNLFEELYVAYLNGRMEKDPATFWYKGEFGFFDFYIIPLTRKLKECGVFGVSSDEYLNYALKNREEWETHGEEVVAQMIVECRKKYGTKADPETTTEMSVPTNNVEC</sequence>
<dbReference type="InterPro" id="IPR029787">
    <property type="entry name" value="Nucleotide_cyclase"/>
</dbReference>
<name>A0A9N8DF62_9STRA</name>
<dbReference type="GO" id="GO:0001653">
    <property type="term" value="F:peptide receptor activity"/>
    <property type="evidence" value="ECO:0007669"/>
    <property type="project" value="TreeGrafter"/>
</dbReference>
<evidence type="ECO:0000256" key="7">
    <source>
        <dbReference type="SAM" id="MobiDB-lite"/>
    </source>
</evidence>
<dbReference type="SUPFAM" id="SSF109604">
    <property type="entry name" value="HD-domain/PDEase-like"/>
    <property type="match status" value="1"/>
</dbReference>
<dbReference type="Proteomes" id="UP001153069">
    <property type="component" value="Unassembled WGS sequence"/>
</dbReference>
<feature type="domain" description="Guanylate cyclase" evidence="9">
    <location>
        <begin position="538"/>
        <end position="672"/>
    </location>
</feature>
<comment type="subcellular location">
    <subcellularLocation>
        <location evidence="1">Membrane</location>
    </subcellularLocation>
</comment>
<accession>A0A9N8DF62</accession>
<dbReference type="EMBL" id="CAICTM010000094">
    <property type="protein sequence ID" value="CAB9500916.1"/>
    <property type="molecule type" value="Genomic_DNA"/>
</dbReference>
<dbReference type="AlphaFoldDB" id="A0A9N8DF62"/>
<comment type="caution">
    <text evidence="11">The sequence shown here is derived from an EMBL/GenBank/DDBJ whole genome shotgun (WGS) entry which is preliminary data.</text>
</comment>
<keyword evidence="5 8" id="KW-0472">Membrane</keyword>
<evidence type="ECO:0000256" key="5">
    <source>
        <dbReference type="ARBA" id="ARBA00023136"/>
    </source>
</evidence>
<feature type="domain" description="PDEase" evidence="10">
    <location>
        <begin position="767"/>
        <end position="1002"/>
    </location>
</feature>
<dbReference type="GO" id="GO:0004016">
    <property type="term" value="F:adenylate cyclase activity"/>
    <property type="evidence" value="ECO:0007669"/>
    <property type="project" value="TreeGrafter"/>
</dbReference>
<dbReference type="CDD" id="cd07302">
    <property type="entry name" value="CHD"/>
    <property type="match status" value="1"/>
</dbReference>
<evidence type="ECO:0000256" key="6">
    <source>
        <dbReference type="ARBA" id="ARBA00023239"/>
    </source>
</evidence>
<dbReference type="InterPro" id="IPR036971">
    <property type="entry name" value="PDEase_catalytic_dom_sf"/>
</dbReference>
<organism evidence="11 12">
    <name type="scientific">Seminavis robusta</name>
    <dbReference type="NCBI Taxonomy" id="568900"/>
    <lineage>
        <taxon>Eukaryota</taxon>
        <taxon>Sar</taxon>
        <taxon>Stramenopiles</taxon>
        <taxon>Ochrophyta</taxon>
        <taxon>Bacillariophyta</taxon>
        <taxon>Bacillariophyceae</taxon>
        <taxon>Bacillariophycidae</taxon>
        <taxon>Naviculales</taxon>
        <taxon>Naviculaceae</taxon>
        <taxon>Seminavis</taxon>
    </lineage>
</organism>
<evidence type="ECO:0000256" key="4">
    <source>
        <dbReference type="ARBA" id="ARBA00022989"/>
    </source>
</evidence>
<dbReference type="GO" id="GO:0004114">
    <property type="term" value="F:3',5'-cyclic-nucleotide phosphodiesterase activity"/>
    <property type="evidence" value="ECO:0007669"/>
    <property type="project" value="InterPro"/>
</dbReference>
<evidence type="ECO:0000259" key="9">
    <source>
        <dbReference type="PROSITE" id="PS50125"/>
    </source>
</evidence>
<feature type="transmembrane region" description="Helical" evidence="8">
    <location>
        <begin position="73"/>
        <end position="96"/>
    </location>
</feature>
<evidence type="ECO:0000256" key="8">
    <source>
        <dbReference type="SAM" id="Phobius"/>
    </source>
</evidence>
<dbReference type="GO" id="GO:0000166">
    <property type="term" value="F:nucleotide binding"/>
    <property type="evidence" value="ECO:0007669"/>
    <property type="project" value="UniProtKB-KW"/>
</dbReference>
<dbReference type="Gene3D" id="1.10.1300.10">
    <property type="entry name" value="3'5'-cyclic nucleotide phosphodiesterase, catalytic domain"/>
    <property type="match status" value="1"/>
</dbReference>
<keyword evidence="11" id="KW-0675">Receptor</keyword>
<dbReference type="InterPro" id="IPR003607">
    <property type="entry name" value="HD/PDEase_dom"/>
</dbReference>
<evidence type="ECO:0000256" key="2">
    <source>
        <dbReference type="ARBA" id="ARBA00022692"/>
    </source>
</evidence>
<dbReference type="PROSITE" id="PS51845">
    <property type="entry name" value="PDEASE_I_2"/>
    <property type="match status" value="1"/>
</dbReference>
<dbReference type="InterPro" id="IPR050401">
    <property type="entry name" value="Cyclic_nucleotide_synthase"/>
</dbReference>
<dbReference type="GO" id="GO:0035556">
    <property type="term" value="P:intracellular signal transduction"/>
    <property type="evidence" value="ECO:0007669"/>
    <property type="project" value="InterPro"/>
</dbReference>
<proteinExistence type="predicted"/>
<gene>
    <name evidence="11" type="ORF">SEMRO_95_G049260.1</name>
</gene>
<dbReference type="OrthoDB" id="39239at2759"/>